<dbReference type="OrthoDB" id="5106734at2759"/>
<evidence type="ECO:0000256" key="1">
    <source>
        <dbReference type="SAM" id="Phobius"/>
    </source>
</evidence>
<organism evidence="2 3">
    <name type="scientific">Fusarium mundagurra</name>
    <dbReference type="NCBI Taxonomy" id="1567541"/>
    <lineage>
        <taxon>Eukaryota</taxon>
        <taxon>Fungi</taxon>
        <taxon>Dikarya</taxon>
        <taxon>Ascomycota</taxon>
        <taxon>Pezizomycotina</taxon>
        <taxon>Sordariomycetes</taxon>
        <taxon>Hypocreomycetidae</taxon>
        <taxon>Hypocreales</taxon>
        <taxon>Nectriaceae</taxon>
        <taxon>Fusarium</taxon>
        <taxon>Fusarium fujikuroi species complex</taxon>
    </lineage>
</organism>
<keyword evidence="1" id="KW-0472">Membrane</keyword>
<reference evidence="2 3" key="1">
    <citation type="submission" date="2020-05" db="EMBL/GenBank/DDBJ databases">
        <title>Identification and distribution of gene clusters putatively required for synthesis of sphingolipid metabolism inhibitors in phylogenetically diverse species of the filamentous fungus Fusarium.</title>
        <authorList>
            <person name="Kim H.-S."/>
            <person name="Busman M."/>
            <person name="Brown D.W."/>
            <person name="Divon H."/>
            <person name="Uhlig S."/>
            <person name="Proctor R.H."/>
        </authorList>
    </citation>
    <scope>NUCLEOTIDE SEQUENCE [LARGE SCALE GENOMIC DNA]</scope>
    <source>
        <strain evidence="2 3">NRRL 66235</strain>
    </source>
</reference>
<proteinExistence type="predicted"/>
<dbReference type="EMBL" id="JAAOAN010000375">
    <property type="protein sequence ID" value="KAF5708879.1"/>
    <property type="molecule type" value="Genomic_DNA"/>
</dbReference>
<name>A0A8H5YAW5_9HYPO</name>
<keyword evidence="3" id="KW-1185">Reference proteome</keyword>
<dbReference type="Proteomes" id="UP000544331">
    <property type="component" value="Unassembled WGS sequence"/>
</dbReference>
<dbReference type="AlphaFoldDB" id="A0A8H5YAW5"/>
<keyword evidence="1" id="KW-1133">Transmembrane helix</keyword>
<comment type="caution">
    <text evidence="2">The sequence shown here is derived from an EMBL/GenBank/DDBJ whole genome shotgun (WGS) entry which is preliminary data.</text>
</comment>
<keyword evidence="1" id="KW-0812">Transmembrane</keyword>
<feature type="transmembrane region" description="Helical" evidence="1">
    <location>
        <begin position="20"/>
        <end position="37"/>
    </location>
</feature>
<gene>
    <name evidence="2" type="ORF">FMUND_10357</name>
</gene>
<evidence type="ECO:0000313" key="3">
    <source>
        <dbReference type="Proteomes" id="UP000544331"/>
    </source>
</evidence>
<evidence type="ECO:0000313" key="2">
    <source>
        <dbReference type="EMBL" id="KAF5708879.1"/>
    </source>
</evidence>
<sequence length="217" mass="23989">MEQQDASRLLAAYKKLWPQAINSFAGTILTANAIVLFHRGLCMGALRHLTEVLPDALYRPLIFQFCTMASLLAIDDDEVLQSTIVNAYQAVEGMMSSPFPEAKTTVPLSADTTLYLASSRVTYNNHLIETIDDRIASLHQDCPANEQEVLVSSARLISVLAETSDVQVASELVKLKIQADAMKMIAPLRSWRDYISKDKDIHTANIDKFTQGTSDAI</sequence>
<protein>
    <submittedName>
        <fullName evidence="2">Uncharacterized protein</fullName>
    </submittedName>
</protein>
<accession>A0A8H5YAW5</accession>